<sequence length="422" mass="45347">MTTLLSRRFSQSSRPPGYTPEDMELAHIDSASPSILSAPPPYSEAVPSSSSTTPFRPSAQLQIETQGKPWLSFPFDPRPDYIPIFSLHPDQPDRATPEFASIRPQRGSGSCYLIPAFEANPAVDDENAPIPVLATTTYRFGPGRPPIVRLFSPHSDPLSREALSEFLYAKREHTKAFASSSSSSHAADSDSDPTSHHQHQKPWDTFPIHSSSLFTRATTFRTSLGTFEWRYGSRAERRAISKTLVPQLMSSSPPPPPFPSLSASLASGSNSNSNDSSHGGGGGGGDDDGGDGKKKEEQHKISSLLILDRLVHVANAYNPKATTTTTTTTTTVRTPVAYLLRGPALRTQGSGASSAGNGGRLVLDLRLWEEGGEEGVVGQTKLDREMVVVLVVATCLVMLKREVDRRRAQQIAIMAGAVAGGG</sequence>
<keyword evidence="3" id="KW-1185">Reference proteome</keyword>
<dbReference type="Proteomes" id="UP001583172">
    <property type="component" value="Unassembled WGS sequence"/>
</dbReference>
<dbReference type="EMBL" id="JAZGSY010000344">
    <property type="protein sequence ID" value="KAL1836965.1"/>
    <property type="molecule type" value="Genomic_DNA"/>
</dbReference>
<feature type="region of interest" description="Disordered" evidence="1">
    <location>
        <begin position="178"/>
        <end position="207"/>
    </location>
</feature>
<name>A0ABR3V5R3_HUMIN</name>
<accession>A0ABR3V5R3</accession>
<protein>
    <submittedName>
        <fullName evidence="2">Uncharacterized protein</fullName>
    </submittedName>
</protein>
<organism evidence="2 3">
    <name type="scientific">Humicola insolens</name>
    <name type="common">Soft-rot fungus</name>
    <dbReference type="NCBI Taxonomy" id="85995"/>
    <lineage>
        <taxon>Eukaryota</taxon>
        <taxon>Fungi</taxon>
        <taxon>Dikarya</taxon>
        <taxon>Ascomycota</taxon>
        <taxon>Pezizomycotina</taxon>
        <taxon>Sordariomycetes</taxon>
        <taxon>Sordariomycetidae</taxon>
        <taxon>Sordariales</taxon>
        <taxon>Chaetomiaceae</taxon>
        <taxon>Mycothermus</taxon>
    </lineage>
</organism>
<feature type="region of interest" description="Disordered" evidence="1">
    <location>
        <begin position="1"/>
        <end position="57"/>
    </location>
</feature>
<evidence type="ECO:0000313" key="2">
    <source>
        <dbReference type="EMBL" id="KAL1836965.1"/>
    </source>
</evidence>
<gene>
    <name evidence="2" type="ORF">VTJ49DRAFT_4429</name>
</gene>
<reference evidence="2 3" key="1">
    <citation type="journal article" date="2024" name="Commun. Biol.">
        <title>Comparative genomic analysis of thermophilic fungi reveals convergent evolutionary adaptations and gene losses.</title>
        <authorList>
            <person name="Steindorff A.S."/>
            <person name="Aguilar-Pontes M.V."/>
            <person name="Robinson A.J."/>
            <person name="Andreopoulos B."/>
            <person name="LaButti K."/>
            <person name="Kuo A."/>
            <person name="Mondo S."/>
            <person name="Riley R."/>
            <person name="Otillar R."/>
            <person name="Haridas S."/>
            <person name="Lipzen A."/>
            <person name="Grimwood J."/>
            <person name="Schmutz J."/>
            <person name="Clum A."/>
            <person name="Reid I.D."/>
            <person name="Moisan M.C."/>
            <person name="Butler G."/>
            <person name="Nguyen T.T.M."/>
            <person name="Dewar K."/>
            <person name="Conant G."/>
            <person name="Drula E."/>
            <person name="Henrissat B."/>
            <person name="Hansel C."/>
            <person name="Singer S."/>
            <person name="Hutchinson M.I."/>
            <person name="de Vries R.P."/>
            <person name="Natvig D.O."/>
            <person name="Powell A.J."/>
            <person name="Tsang A."/>
            <person name="Grigoriev I.V."/>
        </authorList>
    </citation>
    <scope>NUCLEOTIDE SEQUENCE [LARGE SCALE GENOMIC DNA]</scope>
    <source>
        <strain evidence="2 3">CBS 620.91</strain>
    </source>
</reference>
<evidence type="ECO:0000313" key="3">
    <source>
        <dbReference type="Proteomes" id="UP001583172"/>
    </source>
</evidence>
<proteinExistence type="predicted"/>
<feature type="region of interest" description="Disordered" evidence="1">
    <location>
        <begin position="247"/>
        <end position="298"/>
    </location>
</feature>
<evidence type="ECO:0000256" key="1">
    <source>
        <dbReference type="SAM" id="MobiDB-lite"/>
    </source>
</evidence>
<comment type="caution">
    <text evidence="2">The sequence shown here is derived from an EMBL/GenBank/DDBJ whole genome shotgun (WGS) entry which is preliminary data.</text>
</comment>
<feature type="compositionally biased region" description="Polar residues" evidence="1">
    <location>
        <begin position="1"/>
        <end position="14"/>
    </location>
</feature>
<feature type="compositionally biased region" description="Low complexity" evidence="1">
    <location>
        <begin position="260"/>
        <end position="277"/>
    </location>
</feature>